<reference evidence="2 3" key="1">
    <citation type="journal article" date="2018" name="Biotechnol. Biofuels">
        <title>Integrative visual omics of the white-rot fungus Polyporus brumalis exposes the biotechnological potential of its oxidative enzymes for delignifying raw plant biomass.</title>
        <authorList>
            <person name="Miyauchi S."/>
            <person name="Rancon A."/>
            <person name="Drula E."/>
            <person name="Hage H."/>
            <person name="Chaduli D."/>
            <person name="Favel A."/>
            <person name="Grisel S."/>
            <person name="Henrissat B."/>
            <person name="Herpoel-Gimbert I."/>
            <person name="Ruiz-Duenas F.J."/>
            <person name="Chevret D."/>
            <person name="Hainaut M."/>
            <person name="Lin J."/>
            <person name="Wang M."/>
            <person name="Pangilinan J."/>
            <person name="Lipzen A."/>
            <person name="Lesage-Meessen L."/>
            <person name="Navarro D."/>
            <person name="Riley R."/>
            <person name="Grigoriev I.V."/>
            <person name="Zhou S."/>
            <person name="Raouche S."/>
            <person name="Rosso M.N."/>
        </authorList>
    </citation>
    <scope>NUCLEOTIDE SEQUENCE [LARGE SCALE GENOMIC DNA]</scope>
    <source>
        <strain evidence="2 3">BRFM 1820</strain>
    </source>
</reference>
<name>A0A371DBJ0_9APHY</name>
<organism evidence="2 3">
    <name type="scientific">Lentinus brumalis</name>
    <dbReference type="NCBI Taxonomy" id="2498619"/>
    <lineage>
        <taxon>Eukaryota</taxon>
        <taxon>Fungi</taxon>
        <taxon>Dikarya</taxon>
        <taxon>Basidiomycota</taxon>
        <taxon>Agaricomycotina</taxon>
        <taxon>Agaricomycetes</taxon>
        <taxon>Polyporales</taxon>
        <taxon>Polyporaceae</taxon>
        <taxon>Lentinus</taxon>
    </lineage>
</organism>
<keyword evidence="1" id="KW-0472">Membrane</keyword>
<evidence type="ECO:0000313" key="3">
    <source>
        <dbReference type="Proteomes" id="UP000256964"/>
    </source>
</evidence>
<proteinExistence type="predicted"/>
<keyword evidence="1" id="KW-1133">Transmembrane helix</keyword>
<dbReference type="EMBL" id="KZ857402">
    <property type="protein sequence ID" value="RDX49919.1"/>
    <property type="molecule type" value="Genomic_DNA"/>
</dbReference>
<gene>
    <name evidence="2" type="ORF">OH76DRAFT_497142</name>
</gene>
<evidence type="ECO:0000256" key="1">
    <source>
        <dbReference type="SAM" id="Phobius"/>
    </source>
</evidence>
<dbReference type="Proteomes" id="UP000256964">
    <property type="component" value="Unassembled WGS sequence"/>
</dbReference>
<keyword evidence="3" id="KW-1185">Reference proteome</keyword>
<keyword evidence="1" id="KW-0812">Transmembrane</keyword>
<dbReference type="AlphaFoldDB" id="A0A371DBJ0"/>
<accession>A0A371DBJ0</accession>
<evidence type="ECO:0000313" key="2">
    <source>
        <dbReference type="EMBL" id="RDX49919.1"/>
    </source>
</evidence>
<feature type="transmembrane region" description="Helical" evidence="1">
    <location>
        <begin position="12"/>
        <end position="35"/>
    </location>
</feature>
<protein>
    <submittedName>
        <fullName evidence="2">Uncharacterized protein</fullName>
    </submittedName>
</protein>
<sequence length="57" mass="6194">MVVSSLPSQAPLPAAGTSWIFLVFCHAHSFSLAPFEARQRLQRERATGLHLSTLCGV</sequence>